<organism evidence="2 3">
    <name type="scientific">Phytopseudomonas punonensis</name>
    <dbReference type="NCBI Taxonomy" id="1220495"/>
    <lineage>
        <taxon>Bacteria</taxon>
        <taxon>Pseudomonadati</taxon>
        <taxon>Pseudomonadota</taxon>
        <taxon>Gammaproteobacteria</taxon>
        <taxon>Pseudomonadales</taxon>
        <taxon>Pseudomonadaceae</taxon>
        <taxon>Phytopseudomonas</taxon>
    </lineage>
</organism>
<evidence type="ECO:0000259" key="1">
    <source>
        <dbReference type="Pfam" id="PF18909"/>
    </source>
</evidence>
<dbReference type="Proteomes" id="UP000184305">
    <property type="component" value="Unassembled WGS sequence"/>
</dbReference>
<evidence type="ECO:0000313" key="3">
    <source>
        <dbReference type="Proteomes" id="UP000184305"/>
    </source>
</evidence>
<sequence>MSETKDTNPKDAIGSKKLPLHLWPTTASAMGCLGLLDGASKYGRANWRAAGVRASIYFDAANRHLAAWFEGEEADPDSGLPHLAHALACLAIIVDAQAAGTLTDDRQFPGGHRALINQLPDHVARVQGVHAGKAPKHFTIADGEVGNG</sequence>
<gene>
    <name evidence="2" type="ORF">SAMN05216288_4275</name>
</gene>
<dbReference type="STRING" id="1220495.SAMN05216288_4275"/>
<dbReference type="PROSITE" id="PS51257">
    <property type="entry name" value="PROKAR_LIPOPROTEIN"/>
    <property type="match status" value="1"/>
</dbReference>
<name>A0A1M7LIH7_9GAMM</name>
<dbReference type="OrthoDB" id="4569478at2"/>
<dbReference type="AlphaFoldDB" id="A0A1M7LIH7"/>
<reference evidence="3" key="1">
    <citation type="submission" date="2016-11" db="EMBL/GenBank/DDBJ databases">
        <authorList>
            <person name="Varghese N."/>
            <person name="Submissions S."/>
        </authorList>
    </citation>
    <scope>NUCLEOTIDE SEQUENCE [LARGE SCALE GENOMIC DNA]</scope>
    <source>
        <strain evidence="3">CECT 8089</strain>
    </source>
</reference>
<keyword evidence="3" id="KW-1185">Reference proteome</keyword>
<proteinExistence type="predicted"/>
<dbReference type="InterPro" id="IPR044038">
    <property type="entry name" value="dATP/dGTP_diPOhydrolase_N"/>
</dbReference>
<dbReference type="RefSeq" id="WP_073267478.1">
    <property type="nucleotide sequence ID" value="NZ_FRBQ01000008.1"/>
</dbReference>
<dbReference type="Pfam" id="PF18909">
    <property type="entry name" value="dGTP_diPhyd_N"/>
    <property type="match status" value="1"/>
</dbReference>
<dbReference type="EMBL" id="FRBQ01000008">
    <property type="protein sequence ID" value="SHM77958.1"/>
    <property type="molecule type" value="Genomic_DNA"/>
</dbReference>
<accession>A0A1M7LIH7</accession>
<feature type="domain" description="dATP/dGTP diphosphohydrolase N-terminal" evidence="1">
    <location>
        <begin position="8"/>
        <end position="106"/>
    </location>
</feature>
<protein>
    <recommendedName>
        <fullName evidence="1">dATP/dGTP diphosphohydrolase N-terminal domain-containing protein</fullName>
    </recommendedName>
</protein>
<evidence type="ECO:0000313" key="2">
    <source>
        <dbReference type="EMBL" id="SHM77958.1"/>
    </source>
</evidence>